<accession>A0A7V8RC43</accession>
<dbReference type="InterPro" id="IPR036942">
    <property type="entry name" value="Beta-barrel_TonB_sf"/>
</dbReference>
<dbReference type="RefSeq" id="WP_181266687.1">
    <property type="nucleotide sequence ID" value="NZ_BAAAGB010000002.1"/>
</dbReference>
<dbReference type="GO" id="GO:0009279">
    <property type="term" value="C:cell outer membrane"/>
    <property type="evidence" value="ECO:0007669"/>
    <property type="project" value="UniProtKB-SubCell"/>
</dbReference>
<keyword evidence="5" id="KW-0410">Iron transport</keyword>
<evidence type="ECO:0000256" key="12">
    <source>
        <dbReference type="ARBA" id="ARBA00023170"/>
    </source>
</evidence>
<keyword evidence="12 19" id="KW-0675">Receptor</keyword>
<dbReference type="EMBL" id="VDES01000001">
    <property type="protein sequence ID" value="MBA1373722.1"/>
    <property type="molecule type" value="Genomic_DNA"/>
</dbReference>
<organism evidence="19 20">
    <name type="scientific">Sphingomonas ursincola</name>
    <dbReference type="NCBI Taxonomy" id="56361"/>
    <lineage>
        <taxon>Bacteria</taxon>
        <taxon>Pseudomonadati</taxon>
        <taxon>Pseudomonadota</taxon>
        <taxon>Alphaproteobacteria</taxon>
        <taxon>Sphingomonadales</taxon>
        <taxon>Sphingomonadaceae</taxon>
        <taxon>Sphingomonas</taxon>
    </lineage>
</organism>
<evidence type="ECO:0000256" key="16">
    <source>
        <dbReference type="SAM" id="SignalP"/>
    </source>
</evidence>
<dbReference type="GO" id="GO:0015344">
    <property type="term" value="F:siderophore uptake transmembrane transporter activity"/>
    <property type="evidence" value="ECO:0007669"/>
    <property type="project" value="TreeGrafter"/>
</dbReference>
<dbReference type="Gene3D" id="2.170.130.10">
    <property type="entry name" value="TonB-dependent receptor, plug domain"/>
    <property type="match status" value="1"/>
</dbReference>
<dbReference type="PANTHER" id="PTHR32552">
    <property type="entry name" value="FERRICHROME IRON RECEPTOR-RELATED"/>
    <property type="match status" value="1"/>
</dbReference>
<keyword evidence="7 16" id="KW-0732">Signal</keyword>
<dbReference type="Proteomes" id="UP000589292">
    <property type="component" value="Unassembled WGS sequence"/>
</dbReference>
<evidence type="ECO:0000313" key="20">
    <source>
        <dbReference type="Proteomes" id="UP000589292"/>
    </source>
</evidence>
<evidence type="ECO:0000256" key="3">
    <source>
        <dbReference type="ARBA" id="ARBA00022448"/>
    </source>
</evidence>
<dbReference type="GO" id="GO:0015891">
    <property type="term" value="P:siderophore transport"/>
    <property type="evidence" value="ECO:0007669"/>
    <property type="project" value="InterPro"/>
</dbReference>
<evidence type="ECO:0000256" key="6">
    <source>
        <dbReference type="ARBA" id="ARBA00022692"/>
    </source>
</evidence>
<dbReference type="PROSITE" id="PS52016">
    <property type="entry name" value="TONB_DEPENDENT_REC_3"/>
    <property type="match status" value="1"/>
</dbReference>
<keyword evidence="8" id="KW-0408">Iron</keyword>
<keyword evidence="13 14" id="KW-0998">Cell outer membrane</keyword>
<evidence type="ECO:0000256" key="13">
    <source>
        <dbReference type="ARBA" id="ARBA00023237"/>
    </source>
</evidence>
<comment type="caution">
    <text evidence="19">The sequence shown here is derived from an EMBL/GenBank/DDBJ whole genome shotgun (WGS) entry which is preliminary data.</text>
</comment>
<keyword evidence="10 15" id="KW-0798">TonB box</keyword>
<keyword evidence="3 14" id="KW-0813">Transport</keyword>
<keyword evidence="20" id="KW-1185">Reference proteome</keyword>
<dbReference type="AlphaFoldDB" id="A0A7V8RC43"/>
<evidence type="ECO:0000259" key="18">
    <source>
        <dbReference type="Pfam" id="PF07715"/>
    </source>
</evidence>
<evidence type="ECO:0000256" key="9">
    <source>
        <dbReference type="ARBA" id="ARBA00023065"/>
    </source>
</evidence>
<evidence type="ECO:0000256" key="2">
    <source>
        <dbReference type="ARBA" id="ARBA00009810"/>
    </source>
</evidence>
<dbReference type="Pfam" id="PF00593">
    <property type="entry name" value="TonB_dep_Rec_b-barrel"/>
    <property type="match status" value="1"/>
</dbReference>
<dbReference type="FunFam" id="2.40.170.20:FF:000005">
    <property type="entry name" value="TonB-dependent siderophore receptor"/>
    <property type="match status" value="1"/>
</dbReference>
<proteinExistence type="inferred from homology"/>
<dbReference type="SUPFAM" id="SSF56935">
    <property type="entry name" value="Porins"/>
    <property type="match status" value="1"/>
</dbReference>
<dbReference type="NCBIfam" id="TIGR01783">
    <property type="entry name" value="TonB-siderophor"/>
    <property type="match status" value="1"/>
</dbReference>
<feature type="domain" description="TonB-dependent receptor-like beta-barrel" evidence="17">
    <location>
        <begin position="258"/>
        <end position="672"/>
    </location>
</feature>
<comment type="similarity">
    <text evidence="2 14 15">Belongs to the TonB-dependent receptor family.</text>
</comment>
<evidence type="ECO:0000256" key="10">
    <source>
        <dbReference type="ARBA" id="ARBA00023077"/>
    </source>
</evidence>
<dbReference type="InterPro" id="IPR037066">
    <property type="entry name" value="Plug_dom_sf"/>
</dbReference>
<name>A0A7V8RC43_9SPHN</name>
<dbReference type="CDD" id="cd01347">
    <property type="entry name" value="ligand_gated_channel"/>
    <property type="match status" value="1"/>
</dbReference>
<evidence type="ECO:0000313" key="19">
    <source>
        <dbReference type="EMBL" id="MBA1373722.1"/>
    </source>
</evidence>
<keyword evidence="6 14" id="KW-0812">Transmembrane</keyword>
<keyword evidence="9" id="KW-0406">Ion transport</keyword>
<dbReference type="GO" id="GO:0038023">
    <property type="term" value="F:signaling receptor activity"/>
    <property type="evidence" value="ECO:0007669"/>
    <property type="project" value="InterPro"/>
</dbReference>
<dbReference type="InterPro" id="IPR039426">
    <property type="entry name" value="TonB-dep_rcpt-like"/>
</dbReference>
<comment type="subcellular location">
    <subcellularLocation>
        <location evidence="1 14">Cell outer membrane</location>
        <topology evidence="1 14">Multi-pass membrane protein</topology>
    </subcellularLocation>
</comment>
<keyword evidence="11 14" id="KW-0472">Membrane</keyword>
<dbReference type="InterPro" id="IPR000531">
    <property type="entry name" value="Beta-barrel_TonB"/>
</dbReference>
<evidence type="ECO:0000256" key="15">
    <source>
        <dbReference type="RuleBase" id="RU003357"/>
    </source>
</evidence>
<feature type="domain" description="TonB-dependent receptor plug" evidence="18">
    <location>
        <begin position="66"/>
        <end position="166"/>
    </location>
</feature>
<evidence type="ECO:0000256" key="7">
    <source>
        <dbReference type="ARBA" id="ARBA00022729"/>
    </source>
</evidence>
<reference evidence="19 20" key="1">
    <citation type="journal article" date="1994" name="Int. J. Syst. Bacteriol.">
        <title>Phylogenetic positions of novel aerobic, bacteriochlorophyll a-containing bacteria and description of Roseococcus thiosulfatophilus gen. nov., sp. nov., Erythromicrobium ramosum gen. nov., sp. nov., and Erythrobacter litoralis sp. nov.</title>
        <authorList>
            <person name="Yurkov V."/>
            <person name="Stackebrandt E."/>
            <person name="Holmes A."/>
            <person name="Fuerst J.A."/>
            <person name="Hugenholtz P."/>
            <person name="Golecki J."/>
            <person name="Gad'on N."/>
            <person name="Gorlenko V.M."/>
            <person name="Kompantseva E.I."/>
            <person name="Drews G."/>
        </authorList>
    </citation>
    <scope>NUCLEOTIDE SEQUENCE [LARGE SCALE GENOMIC DNA]</scope>
    <source>
        <strain evidence="19 20">KR-99</strain>
    </source>
</reference>
<gene>
    <name evidence="19" type="ORF">FG486_05180</name>
</gene>
<evidence type="ECO:0000256" key="5">
    <source>
        <dbReference type="ARBA" id="ARBA00022496"/>
    </source>
</evidence>
<feature type="signal peptide" evidence="16">
    <location>
        <begin position="1"/>
        <end position="26"/>
    </location>
</feature>
<dbReference type="InterPro" id="IPR010105">
    <property type="entry name" value="TonB_sidphr_rcpt"/>
</dbReference>
<dbReference type="PANTHER" id="PTHR32552:SF68">
    <property type="entry name" value="FERRICHROME OUTER MEMBRANE TRANSPORTER_PHAGE RECEPTOR"/>
    <property type="match status" value="1"/>
</dbReference>
<evidence type="ECO:0000259" key="17">
    <source>
        <dbReference type="Pfam" id="PF00593"/>
    </source>
</evidence>
<feature type="chain" id="PRO_5030724752" evidence="16">
    <location>
        <begin position="27"/>
        <end position="702"/>
    </location>
</feature>
<evidence type="ECO:0000256" key="4">
    <source>
        <dbReference type="ARBA" id="ARBA00022452"/>
    </source>
</evidence>
<evidence type="ECO:0000256" key="14">
    <source>
        <dbReference type="PROSITE-ProRule" id="PRU01360"/>
    </source>
</evidence>
<evidence type="ECO:0000256" key="11">
    <source>
        <dbReference type="ARBA" id="ARBA00023136"/>
    </source>
</evidence>
<keyword evidence="4 14" id="KW-1134">Transmembrane beta strand</keyword>
<dbReference type="Pfam" id="PF07715">
    <property type="entry name" value="Plug"/>
    <property type="match status" value="1"/>
</dbReference>
<evidence type="ECO:0000256" key="1">
    <source>
        <dbReference type="ARBA" id="ARBA00004571"/>
    </source>
</evidence>
<protein>
    <submittedName>
        <fullName evidence="19">TonB-dependent siderophore receptor</fullName>
    </submittedName>
</protein>
<evidence type="ECO:0000256" key="8">
    <source>
        <dbReference type="ARBA" id="ARBA00023004"/>
    </source>
</evidence>
<dbReference type="InterPro" id="IPR012910">
    <property type="entry name" value="Plug_dom"/>
</dbReference>
<dbReference type="Gene3D" id="2.40.170.20">
    <property type="entry name" value="TonB-dependent receptor, beta-barrel domain"/>
    <property type="match status" value="1"/>
</dbReference>
<sequence length="702" mass="75840">MTAPRHLFRLALLSLPLAIAASPVHAQAEPQDAEAEQQARREIIVTGRASGYQALDAVGTRDGAALLDTPQSVQVLTEDLLRDQRADTFSALANVPSVRNSAPANFDGLRVQVRGFFAPTALDGMLSKVGNGPAANLGPDLTGIERIEVLLGPASLLFGNSSPGGTINFITKQPEAEPGYFVTATLGSYDFFRAEADLTGPLDQSGKISYRLSTSVRDQGSFLEGASTRNSVIMPSVRAMLGDRTSLTVEGAYKLLDLDRQNFGLPAVGTILANPNGRISRRRNVNTGSVEVEQHRIGARLVHEFSDDWSVSSILRFVDTDYAAVGAELPGALAADGRTLSRTPFDSFDTYGETQMQTTLRGRFATGAVRHELIAGLDLSRSTADFRYREFDPSAPIDIFSPVYSVRRGALNYTYDAGNTLRELGLFLQDRIVFSDQWSLVLGGRYDSFEQVDTDLAANTRARQTGSAFSPRVGLIFKPREAVSLYASYSKSFQPQIGRTVTGEAFAPTRGEQLELGAKVNLTEGLTGSLAVYRIDQTNVATPDPVNVGFSVLDGEQRSQGVELSLAGTILPGWSIQASYAYLDAEITRTNTAAFQGRQVQRTSPHSANIWSSYEVQSGPLKGLGFGGGVTLVDKRPVNNANTLTLPGYTLLDAVISYEIDGWRFALNARNLTDSFAFDAFGPGRVTYGTPRTFEGTVSWSF</sequence>